<proteinExistence type="predicted"/>
<reference evidence="1" key="1">
    <citation type="submission" date="2021-05" db="EMBL/GenBank/DDBJ databases">
        <authorList>
            <person name="Pan Q."/>
            <person name="Jouanno E."/>
            <person name="Zahm M."/>
            <person name="Klopp C."/>
            <person name="Cabau C."/>
            <person name="Louis A."/>
            <person name="Berthelot C."/>
            <person name="Parey E."/>
            <person name="Roest Crollius H."/>
            <person name="Montfort J."/>
            <person name="Robinson-Rechavi M."/>
            <person name="Bouchez O."/>
            <person name="Lampietro C."/>
            <person name="Lopez Roques C."/>
            <person name="Donnadieu C."/>
            <person name="Postlethwait J."/>
            <person name="Bobe J."/>
            <person name="Dillon D."/>
            <person name="Chandos A."/>
            <person name="von Hippel F."/>
            <person name="Guiguen Y."/>
        </authorList>
    </citation>
    <scope>NUCLEOTIDE SEQUENCE</scope>
    <source>
        <strain evidence="1">YG-Jan2019</strain>
    </source>
</reference>
<name>A0ACC2H582_DALPE</name>
<evidence type="ECO:0000313" key="1">
    <source>
        <dbReference type="EMBL" id="KAJ8011028.1"/>
    </source>
</evidence>
<keyword evidence="2" id="KW-1185">Reference proteome</keyword>
<accession>A0ACC2H582</accession>
<evidence type="ECO:0000313" key="2">
    <source>
        <dbReference type="Proteomes" id="UP001157502"/>
    </source>
</evidence>
<dbReference type="EMBL" id="CM055732">
    <property type="protein sequence ID" value="KAJ8011028.1"/>
    <property type="molecule type" value="Genomic_DNA"/>
</dbReference>
<dbReference type="Proteomes" id="UP001157502">
    <property type="component" value="Chromosome 5"/>
</dbReference>
<organism evidence="1 2">
    <name type="scientific">Dallia pectoralis</name>
    <name type="common">Alaska blackfish</name>
    <dbReference type="NCBI Taxonomy" id="75939"/>
    <lineage>
        <taxon>Eukaryota</taxon>
        <taxon>Metazoa</taxon>
        <taxon>Chordata</taxon>
        <taxon>Craniata</taxon>
        <taxon>Vertebrata</taxon>
        <taxon>Euteleostomi</taxon>
        <taxon>Actinopterygii</taxon>
        <taxon>Neopterygii</taxon>
        <taxon>Teleostei</taxon>
        <taxon>Protacanthopterygii</taxon>
        <taxon>Esociformes</taxon>
        <taxon>Umbridae</taxon>
        <taxon>Dallia</taxon>
    </lineage>
</organism>
<comment type="caution">
    <text evidence="1">The sequence shown here is derived from an EMBL/GenBank/DDBJ whole genome shotgun (WGS) entry which is preliminary data.</text>
</comment>
<gene>
    <name evidence="1" type="ORF">DPEC_G00053940</name>
</gene>
<sequence length="317" mass="35851">MASNSDFLLQFTDFEEADQVPEERRDDTTITVQDSTAGSDKPQKPRRSAPAMTIRSYEDDSDPLAYDDHTELLSGQKKSAPFWTFEYYQTFFDVESHQVKERVLGSLLPWPGKNFVRLYIRNNPDLYGPFWICATLVFVIAIGGNISDFLVYLGNPQYKYVPEFRKVTIAATAIYSYAWLVPLSLWGVLLWRNSKVINMVSYSFLEIVCVYGYSLAVYIPAVVLWIIPNEAVRWVSIVVALCLSGSVLVLTFWPAVCDDQPRVAIAIMAVIVVFHTLLAVGCKAYFFKTLDVDLMTPVGRQTNSPQSSLNRSTVSTR</sequence>
<protein>
    <submittedName>
        <fullName evidence="1">Uncharacterized protein</fullName>
    </submittedName>
</protein>